<accession>A0ABX0X7J2</accession>
<comment type="caution">
    <text evidence="3">The sequence shown here is derived from an EMBL/GenBank/DDBJ whole genome shotgun (WGS) entry which is preliminary data.</text>
</comment>
<organism evidence="3 4">
    <name type="scientific">Neolewinella antarctica</name>
    <dbReference type="NCBI Taxonomy" id="442734"/>
    <lineage>
        <taxon>Bacteria</taxon>
        <taxon>Pseudomonadati</taxon>
        <taxon>Bacteroidota</taxon>
        <taxon>Saprospiria</taxon>
        <taxon>Saprospirales</taxon>
        <taxon>Lewinellaceae</taxon>
        <taxon>Neolewinella</taxon>
    </lineage>
</organism>
<evidence type="ECO:0000313" key="3">
    <source>
        <dbReference type="EMBL" id="NJC25197.1"/>
    </source>
</evidence>
<dbReference type="Gene3D" id="2.120.10.30">
    <property type="entry name" value="TolB, C-terminal domain"/>
    <property type="match status" value="1"/>
</dbReference>
<name>A0ABX0X7J2_9BACT</name>
<keyword evidence="2" id="KW-0325">Glycoprotein</keyword>
<dbReference type="PROSITE" id="PS51318">
    <property type="entry name" value="TAT"/>
    <property type="match status" value="1"/>
</dbReference>
<evidence type="ECO:0000313" key="4">
    <source>
        <dbReference type="Proteomes" id="UP000770785"/>
    </source>
</evidence>
<dbReference type="PANTHER" id="PTHR10680">
    <property type="entry name" value="PEPTIDYL-GLYCINE ALPHA-AMIDATING MONOOXYGENASE"/>
    <property type="match status" value="1"/>
</dbReference>
<dbReference type="InterPro" id="IPR006311">
    <property type="entry name" value="TAT_signal"/>
</dbReference>
<evidence type="ECO:0000256" key="1">
    <source>
        <dbReference type="ARBA" id="ARBA00022729"/>
    </source>
</evidence>
<dbReference type="SUPFAM" id="SSF63829">
    <property type="entry name" value="Calcium-dependent phosphotriesterase"/>
    <property type="match status" value="1"/>
</dbReference>
<dbReference type="RefSeq" id="WP_168035960.1">
    <property type="nucleotide sequence ID" value="NZ_JAATJH010000001.1"/>
</dbReference>
<keyword evidence="1" id="KW-0732">Signal</keyword>
<dbReference type="InterPro" id="IPR011042">
    <property type="entry name" value="6-blade_b-propeller_TolB-like"/>
</dbReference>
<dbReference type="Proteomes" id="UP000770785">
    <property type="component" value="Unassembled WGS sequence"/>
</dbReference>
<evidence type="ECO:0000256" key="2">
    <source>
        <dbReference type="ARBA" id="ARBA00023180"/>
    </source>
</evidence>
<keyword evidence="4" id="KW-1185">Reference proteome</keyword>
<gene>
    <name evidence="3" type="ORF">GGR27_000678</name>
</gene>
<proteinExistence type="predicted"/>
<dbReference type="EMBL" id="JAATJH010000001">
    <property type="protein sequence ID" value="NJC25197.1"/>
    <property type="molecule type" value="Genomic_DNA"/>
</dbReference>
<sequence length="347" mass="38529">MTEENTRRSFLKTASSLSVTLPLAGCIGNPINLSANAAPLERPGIIGHGDFQYTADKQWSKLSAHLKPVVHFHEMVLDARGRLACTVVSDKCDLLLYNKDGKVVDTINHNVKEPHGLTLAGEGSDQTFWVTDSAGGRVINLDLDGRLVRELSAPAEEIPTGKAFRPTETTVTERGDIYVADGYGSNKIFHYDSQGRLKNVFGGPDHFSCCHGIVVDGRRGMEELLITSRSNQNFQRWSLDGRHLQTYELPGLKVCRPVTSGEHTLFAVIWTKSNWHYDGMIAVLDKDFEVVSLPGGSAPTTQTSFRDVEWDGRTLLNPHDVCLDQDDNIYVPQWLSGMTQPVRLRRV</sequence>
<protein>
    <submittedName>
        <fullName evidence="3">Sugar lactone lactonase YvrE</fullName>
    </submittedName>
</protein>
<reference evidence="3 4" key="1">
    <citation type="submission" date="2020-03" db="EMBL/GenBank/DDBJ databases">
        <title>Genomic Encyclopedia of Type Strains, Phase IV (KMG-IV): sequencing the most valuable type-strain genomes for metagenomic binning, comparative biology and taxonomic classification.</title>
        <authorList>
            <person name="Goeker M."/>
        </authorList>
    </citation>
    <scope>NUCLEOTIDE SEQUENCE [LARGE SCALE GENOMIC DNA]</scope>
    <source>
        <strain evidence="3 4">DSM 105096</strain>
    </source>
</reference>